<sequence length="287" mass="31200">MGTGVLVSGAGHPTDERSGLCKVAPCSSISSARQSFVGAISQDVGAMLVLELLGGPQPVAALACTCRELLQQLRDPRTGQLRVSTASLRASSPALLAFAQRLCLGQLRSLRLDVFKESGHLPERLVNQLLSSLGDALAAAKRGMISLPLEDLSIRLAFFSDNIQPLRPSSNAHAALLRGLAQLRLRRLELSFLPLSRKVIEQEVTETKQTFLSVLRGLDRLQELLLTHNGMHGEVALQLVEALRHLPHLQSFDVSRNRIAYQDFNDMARILGGSVKLTGLDSQTYLV</sequence>
<protein>
    <submittedName>
        <fullName evidence="2">Tyrosine-protein kinase ephrin type A/B receptor-like domain-containing protein</fullName>
    </submittedName>
</protein>
<reference evidence="2 3" key="2">
    <citation type="submission" date="2024-05" db="EMBL/GenBank/DDBJ databases">
        <authorList>
            <person name="Chen Y."/>
            <person name="Shah S."/>
            <person name="Dougan E. K."/>
            <person name="Thang M."/>
            <person name="Chan C."/>
        </authorList>
    </citation>
    <scope>NUCLEOTIDE SEQUENCE [LARGE SCALE GENOMIC DNA]</scope>
</reference>
<dbReference type="EMBL" id="CAMXCT020003402">
    <property type="protein sequence ID" value="CAL1157642.1"/>
    <property type="molecule type" value="Genomic_DNA"/>
</dbReference>
<keyword evidence="2" id="KW-0808">Transferase</keyword>
<dbReference type="EMBL" id="CAMXCT010003402">
    <property type="protein sequence ID" value="CAI4004267.1"/>
    <property type="molecule type" value="Genomic_DNA"/>
</dbReference>
<dbReference type="Gene3D" id="3.80.10.10">
    <property type="entry name" value="Ribonuclease Inhibitor"/>
    <property type="match status" value="1"/>
</dbReference>
<comment type="caution">
    <text evidence="1">The sequence shown here is derived from an EMBL/GenBank/DDBJ whole genome shotgun (WGS) entry which is preliminary data.</text>
</comment>
<dbReference type="Proteomes" id="UP001152797">
    <property type="component" value="Unassembled WGS sequence"/>
</dbReference>
<dbReference type="OrthoDB" id="10443064at2759"/>
<dbReference type="InterPro" id="IPR032675">
    <property type="entry name" value="LRR_dom_sf"/>
</dbReference>
<evidence type="ECO:0000313" key="3">
    <source>
        <dbReference type="Proteomes" id="UP001152797"/>
    </source>
</evidence>
<evidence type="ECO:0000313" key="2">
    <source>
        <dbReference type="EMBL" id="CAL4791579.1"/>
    </source>
</evidence>
<evidence type="ECO:0000313" key="1">
    <source>
        <dbReference type="EMBL" id="CAI4004267.1"/>
    </source>
</evidence>
<organism evidence="1">
    <name type="scientific">Cladocopium goreaui</name>
    <dbReference type="NCBI Taxonomy" id="2562237"/>
    <lineage>
        <taxon>Eukaryota</taxon>
        <taxon>Sar</taxon>
        <taxon>Alveolata</taxon>
        <taxon>Dinophyceae</taxon>
        <taxon>Suessiales</taxon>
        <taxon>Symbiodiniaceae</taxon>
        <taxon>Cladocopium</taxon>
    </lineage>
</organism>
<gene>
    <name evidence="1" type="ORF">C1SCF055_LOCUS30068</name>
</gene>
<dbReference type="AlphaFoldDB" id="A0A9P1D4L5"/>
<dbReference type="GO" id="GO:0016301">
    <property type="term" value="F:kinase activity"/>
    <property type="evidence" value="ECO:0007669"/>
    <property type="project" value="UniProtKB-KW"/>
</dbReference>
<reference evidence="1" key="1">
    <citation type="submission" date="2022-10" db="EMBL/GenBank/DDBJ databases">
        <authorList>
            <person name="Chen Y."/>
            <person name="Dougan E. K."/>
            <person name="Chan C."/>
            <person name="Rhodes N."/>
            <person name="Thang M."/>
        </authorList>
    </citation>
    <scope>NUCLEOTIDE SEQUENCE</scope>
</reference>
<keyword evidence="2" id="KW-0418">Kinase</keyword>
<proteinExistence type="predicted"/>
<accession>A0A9P1D4L5</accession>
<keyword evidence="3" id="KW-1185">Reference proteome</keyword>
<name>A0A9P1D4L5_9DINO</name>
<dbReference type="SUPFAM" id="SSF52047">
    <property type="entry name" value="RNI-like"/>
    <property type="match status" value="1"/>
</dbReference>
<keyword evidence="2" id="KW-0675">Receptor</keyword>
<dbReference type="EMBL" id="CAMXCT030003402">
    <property type="protein sequence ID" value="CAL4791579.1"/>
    <property type="molecule type" value="Genomic_DNA"/>
</dbReference>